<evidence type="ECO:0000313" key="6">
    <source>
        <dbReference type="Proteomes" id="UP000230069"/>
    </source>
</evidence>
<keyword evidence="6" id="KW-1185">Reference proteome</keyword>
<evidence type="ECO:0000313" key="5">
    <source>
        <dbReference type="EMBL" id="PIA45345.1"/>
    </source>
</evidence>
<evidence type="ECO:0000259" key="3">
    <source>
        <dbReference type="Pfam" id="PF03101"/>
    </source>
</evidence>
<dbReference type="PANTHER" id="PTHR31669">
    <property type="entry name" value="PROTEIN FAR1-RELATED SEQUENCE 10-RELATED"/>
    <property type="match status" value="1"/>
</dbReference>
<dbReference type="EMBL" id="KZ305034">
    <property type="protein sequence ID" value="PIA45345.1"/>
    <property type="molecule type" value="Genomic_DNA"/>
</dbReference>
<sequence>MEFQSQEAAYSFYNRYAAKVGFSVRKDSTSISRTGTREVIDRTFCCSLQGSQDPRCKPKDQRKRNRADTRTGCKAKISLRKKDELWVVTKFVEEHNHNHVPPSKRHKLRSLRRMTENLMTRYESLEDEKSCKIGFTLREATNYLSTKRQSEVRKGDVEEVLYHLECQQLKSPAFFYAIQVDSEVGMNHQCKTVLFGVALLFNDSEESLTWLVKTWMNTICVKQPKVIFTDLDSAIGSVIEREMTGTHQRYCLWNIMRTAKQNLQHIMSAQKDFTTDFSNCLYHCETEGEFEYNWAVMLGKYGLANNNQCQENAYFDGYLRRDMPLLEFLKQLENAVIDSREAENDADFESNHAMPLLKLSTDIEKEAAIVYTAAIFQKFQDQLLECLSYRHKKVVEIGTKSTYNVWKTGYEHKNCSVTFDNHGTYAKCSYAQGTCMLTDCKDAAMVRYHKLCQEAINVAIKGSMSTDVYKVAMRSLHHALREVETSLRNVSSCTT</sequence>
<dbReference type="Pfam" id="PF10551">
    <property type="entry name" value="MULE"/>
    <property type="match status" value="1"/>
</dbReference>
<keyword evidence="1" id="KW-0539">Nucleus</keyword>
<name>A0A2G5DP93_AQUCA</name>
<comment type="subcellular location">
    <subcellularLocation>
        <location evidence="1">Nucleus</location>
    </subcellularLocation>
</comment>
<dbReference type="Proteomes" id="UP000230069">
    <property type="component" value="Unassembled WGS sequence"/>
</dbReference>
<dbReference type="GO" id="GO:0005634">
    <property type="term" value="C:nucleus"/>
    <property type="evidence" value="ECO:0007669"/>
    <property type="project" value="UniProtKB-SubCell"/>
</dbReference>
<dbReference type="GO" id="GO:0006355">
    <property type="term" value="P:regulation of DNA-templated transcription"/>
    <property type="evidence" value="ECO:0007669"/>
    <property type="project" value="UniProtKB-UniRule"/>
</dbReference>
<keyword evidence="1" id="KW-0863">Zinc-finger</keyword>
<feature type="domain" description="MULE transposase" evidence="4">
    <location>
        <begin position="184"/>
        <end position="257"/>
    </location>
</feature>
<evidence type="ECO:0000259" key="4">
    <source>
        <dbReference type="Pfam" id="PF10551"/>
    </source>
</evidence>
<dbReference type="Pfam" id="PF03101">
    <property type="entry name" value="FAR1"/>
    <property type="match status" value="1"/>
</dbReference>
<feature type="domain" description="FAR1" evidence="3">
    <location>
        <begin position="11"/>
        <end position="99"/>
    </location>
</feature>
<dbReference type="PANTHER" id="PTHR31669:SF179">
    <property type="entry name" value="PROTEIN FAR1-RELATED SEQUENCE 5"/>
    <property type="match status" value="1"/>
</dbReference>
<gene>
    <name evidence="5" type="ORF">AQUCO_01700705v1</name>
</gene>
<keyword evidence="1" id="KW-0862">Zinc</keyword>
<comment type="similarity">
    <text evidence="1">Belongs to the FHY3/FAR1 family.</text>
</comment>
<dbReference type="AlphaFoldDB" id="A0A2G5DP93"/>
<organism evidence="5 6">
    <name type="scientific">Aquilegia coerulea</name>
    <name type="common">Rocky mountain columbine</name>
    <dbReference type="NCBI Taxonomy" id="218851"/>
    <lineage>
        <taxon>Eukaryota</taxon>
        <taxon>Viridiplantae</taxon>
        <taxon>Streptophyta</taxon>
        <taxon>Embryophyta</taxon>
        <taxon>Tracheophyta</taxon>
        <taxon>Spermatophyta</taxon>
        <taxon>Magnoliopsida</taxon>
        <taxon>Ranunculales</taxon>
        <taxon>Ranunculaceae</taxon>
        <taxon>Thalictroideae</taxon>
        <taxon>Aquilegia</taxon>
    </lineage>
</organism>
<proteinExistence type="inferred from homology"/>
<accession>A0A2G5DP93</accession>
<keyword evidence="1" id="KW-0479">Metal-binding</keyword>
<dbReference type="OrthoDB" id="1894539at2759"/>
<feature type="region of interest" description="Disordered" evidence="2">
    <location>
        <begin position="51"/>
        <end position="71"/>
    </location>
</feature>
<dbReference type="InParanoid" id="A0A2G5DP93"/>
<comment type="function">
    <text evidence="1">Putative transcription activator involved in regulating light control of development.</text>
</comment>
<evidence type="ECO:0000256" key="1">
    <source>
        <dbReference type="RuleBase" id="RU367018"/>
    </source>
</evidence>
<dbReference type="InterPro" id="IPR018289">
    <property type="entry name" value="MULE_transposase_dom"/>
</dbReference>
<dbReference type="STRING" id="218851.A0A2G5DP93"/>
<dbReference type="InterPro" id="IPR004330">
    <property type="entry name" value="FAR1_DNA_bnd_dom"/>
</dbReference>
<reference evidence="5 6" key="1">
    <citation type="submission" date="2017-09" db="EMBL/GenBank/DDBJ databases">
        <title>WGS assembly of Aquilegia coerulea Goldsmith.</title>
        <authorList>
            <person name="Hodges S."/>
            <person name="Kramer E."/>
            <person name="Nordborg M."/>
            <person name="Tomkins J."/>
            <person name="Borevitz J."/>
            <person name="Derieg N."/>
            <person name="Yan J."/>
            <person name="Mihaltcheva S."/>
            <person name="Hayes R.D."/>
            <person name="Rokhsar D."/>
        </authorList>
    </citation>
    <scope>NUCLEOTIDE SEQUENCE [LARGE SCALE GENOMIC DNA]</scope>
    <source>
        <strain evidence="6">cv. Goldsmith</strain>
    </source>
</reference>
<protein>
    <recommendedName>
        <fullName evidence="1">Protein FAR1-RELATED SEQUENCE</fullName>
    </recommendedName>
</protein>
<dbReference type="InterPro" id="IPR031052">
    <property type="entry name" value="FHY3/FAR1"/>
</dbReference>
<dbReference type="GO" id="GO:0008270">
    <property type="term" value="F:zinc ion binding"/>
    <property type="evidence" value="ECO:0007669"/>
    <property type="project" value="UniProtKB-UniRule"/>
</dbReference>
<evidence type="ECO:0000256" key="2">
    <source>
        <dbReference type="SAM" id="MobiDB-lite"/>
    </source>
</evidence>